<name>A0A8H8DI19_9FUNG</name>
<dbReference type="EMBL" id="JAEFCI010007484">
    <property type="protein sequence ID" value="KAG5459036.1"/>
    <property type="molecule type" value="Genomic_DNA"/>
</dbReference>
<keyword evidence="3" id="KW-1185">Reference proteome</keyword>
<comment type="caution">
    <text evidence="2">The sequence shown here is derived from an EMBL/GenBank/DDBJ whole genome shotgun (WGS) entry which is preliminary data.</text>
</comment>
<feature type="compositionally biased region" description="Low complexity" evidence="1">
    <location>
        <begin position="12"/>
        <end position="31"/>
    </location>
</feature>
<gene>
    <name evidence="2" type="ORF">BJ554DRAFT_628</name>
</gene>
<protein>
    <submittedName>
        <fullName evidence="2">Uncharacterized protein</fullName>
    </submittedName>
</protein>
<evidence type="ECO:0000256" key="1">
    <source>
        <dbReference type="SAM" id="MobiDB-lite"/>
    </source>
</evidence>
<organism evidence="2 3">
    <name type="scientific">Olpidium bornovanus</name>
    <dbReference type="NCBI Taxonomy" id="278681"/>
    <lineage>
        <taxon>Eukaryota</taxon>
        <taxon>Fungi</taxon>
        <taxon>Fungi incertae sedis</taxon>
        <taxon>Olpidiomycota</taxon>
        <taxon>Olpidiomycotina</taxon>
        <taxon>Olpidiomycetes</taxon>
        <taxon>Olpidiales</taxon>
        <taxon>Olpidiaceae</taxon>
        <taxon>Olpidium</taxon>
    </lineage>
</organism>
<proteinExistence type="predicted"/>
<dbReference type="Proteomes" id="UP000673691">
    <property type="component" value="Unassembled WGS sequence"/>
</dbReference>
<feature type="region of interest" description="Disordered" evidence="1">
    <location>
        <begin position="1"/>
        <end position="50"/>
    </location>
</feature>
<reference evidence="2 3" key="1">
    <citation type="journal article" name="Sci. Rep.">
        <title>Genome-scale phylogenetic analyses confirm Olpidium as the closest living zoosporic fungus to the non-flagellated, terrestrial fungi.</title>
        <authorList>
            <person name="Chang Y."/>
            <person name="Rochon D."/>
            <person name="Sekimoto S."/>
            <person name="Wang Y."/>
            <person name="Chovatia M."/>
            <person name="Sandor L."/>
            <person name="Salamov A."/>
            <person name="Grigoriev I.V."/>
            <person name="Stajich J.E."/>
            <person name="Spatafora J.W."/>
        </authorList>
    </citation>
    <scope>NUCLEOTIDE SEQUENCE [LARGE SCALE GENOMIC DNA]</scope>
    <source>
        <strain evidence="2">S191</strain>
    </source>
</reference>
<evidence type="ECO:0000313" key="2">
    <source>
        <dbReference type="EMBL" id="KAG5459036.1"/>
    </source>
</evidence>
<evidence type="ECO:0000313" key="3">
    <source>
        <dbReference type="Proteomes" id="UP000673691"/>
    </source>
</evidence>
<accession>A0A8H8DI19</accession>
<sequence>MVPPSDESGGTQPSAAQAAAAAPAAQAAAAPAPAPSPASPRSGRLPPPVELAVTPGKACGPFSLGSCVGRAIGHTQLREFRFVSNVEFKYSDEVRGRWGESGQGK</sequence>
<dbReference type="AlphaFoldDB" id="A0A8H8DI19"/>